<dbReference type="VEuPathDB" id="PlasmoDB:PGSY75_1466500"/>
<dbReference type="VEuPathDB" id="PlasmoDB:PGABG01_1465200"/>
<gene>
    <name evidence="2" type="ORF">PGSY75_1466500</name>
</gene>
<dbReference type="GeneID" id="29778948"/>
<dbReference type="EMBL" id="LVLB01000015">
    <property type="protein sequence ID" value="KYN96253.1"/>
    <property type="molecule type" value="Genomic_DNA"/>
</dbReference>
<sequence>MKLILLFFLFYCIFKNTVLLQKTNDVPLINYEMIPLRRWQVSNREFTKLKEKLKIFIASEIQKNKSILLRKYYKEFYIIEDNNNDIVPAENLNEEKINNVLSEKLSDVNELKNDKTIDVNGPILLI</sequence>
<organism evidence="2 3">
    <name type="scientific">Plasmodium gaboni</name>
    <dbReference type="NCBI Taxonomy" id="647221"/>
    <lineage>
        <taxon>Eukaryota</taxon>
        <taxon>Sar</taxon>
        <taxon>Alveolata</taxon>
        <taxon>Apicomplexa</taxon>
        <taxon>Aconoidasida</taxon>
        <taxon>Haemosporida</taxon>
        <taxon>Plasmodiidae</taxon>
        <taxon>Plasmodium</taxon>
        <taxon>Plasmodium (Laverania)</taxon>
    </lineage>
</organism>
<evidence type="ECO:0000313" key="2">
    <source>
        <dbReference type="EMBL" id="KYN96253.1"/>
    </source>
</evidence>
<proteinExistence type="predicted"/>
<evidence type="ECO:0000256" key="1">
    <source>
        <dbReference type="SAM" id="SignalP"/>
    </source>
</evidence>
<dbReference type="AlphaFoldDB" id="A0A151LBC2"/>
<evidence type="ECO:0000313" key="3">
    <source>
        <dbReference type="Proteomes" id="UP000076004"/>
    </source>
</evidence>
<comment type="caution">
    <text evidence="2">The sequence shown here is derived from an EMBL/GenBank/DDBJ whole genome shotgun (WGS) entry which is preliminary data.</text>
</comment>
<reference evidence="2 3" key="1">
    <citation type="journal article" date="2016" name="Nat. Commun.">
        <title>Genomes of cryptic chimpanzee Plasmodium species reveal key evolutionary events leading to human malaria.</title>
        <authorList>
            <person name="Sundararaman S.A."/>
            <person name="Plenderleith L.J."/>
            <person name="Liu W."/>
            <person name="Loy D.E."/>
            <person name="Learn G.H."/>
            <person name="Li Y."/>
            <person name="Shaw K.S."/>
            <person name="Ayouba A."/>
            <person name="Peeters M."/>
            <person name="Speede S."/>
            <person name="Shaw G.M."/>
            <person name="Bushman F.D."/>
            <person name="Brisson D."/>
            <person name="Rayner J.C."/>
            <person name="Sharp P.M."/>
            <person name="Hahn B.H."/>
        </authorList>
    </citation>
    <scope>NUCLEOTIDE SEQUENCE [LARGE SCALE GENOMIC DNA]</scope>
    <source>
        <strain evidence="2 3">SY75</strain>
    </source>
</reference>
<dbReference type="RefSeq" id="XP_018639719.1">
    <property type="nucleotide sequence ID" value="XM_018788347.1"/>
</dbReference>
<dbReference type="KEGG" id="pgab:PGSY75_1466500"/>
<feature type="signal peptide" evidence="1">
    <location>
        <begin position="1"/>
        <end position="20"/>
    </location>
</feature>
<keyword evidence="1" id="KW-0732">Signal</keyword>
<name>A0A151LBC2_9APIC</name>
<protein>
    <submittedName>
        <fullName evidence="2">Uncharacterized protein</fullName>
    </submittedName>
</protein>
<accession>A0A151LBC2</accession>
<feature type="chain" id="PRO_5007584055" evidence="1">
    <location>
        <begin position="21"/>
        <end position="126"/>
    </location>
</feature>
<dbReference type="Proteomes" id="UP000076004">
    <property type="component" value="Unassembled WGS sequence"/>
</dbReference>